<evidence type="ECO:0000313" key="2">
    <source>
        <dbReference type="EMBL" id="KAK7435147.1"/>
    </source>
</evidence>
<gene>
    <name evidence="2" type="ORF">VKT23_019839</name>
</gene>
<feature type="region of interest" description="Disordered" evidence="1">
    <location>
        <begin position="135"/>
        <end position="182"/>
    </location>
</feature>
<dbReference type="EMBL" id="JBANRG010000111">
    <property type="protein sequence ID" value="KAK7435147.1"/>
    <property type="molecule type" value="Genomic_DNA"/>
</dbReference>
<accession>A0ABR1IKG1</accession>
<name>A0ABR1IKG1_9AGAR</name>
<feature type="region of interest" description="Disordered" evidence="1">
    <location>
        <begin position="101"/>
        <end position="122"/>
    </location>
</feature>
<evidence type="ECO:0000313" key="3">
    <source>
        <dbReference type="Proteomes" id="UP001498398"/>
    </source>
</evidence>
<sequence>MSTSATSFNFDLNLRNVWPSDPAIIEATYHESLHQQLLEKEKQKREIPWYSLILGTLMPHLCASYSSEGGNLRLEGAPLHELWFTTELTPEQQAQIKDPNYANVANPAPQSTATSADDGPSPVIRKREAEKLLDSMNNLDGGNWAPKTAKRDRAANASRNKQPKPLALKQAERAPDSQLSIASSSVGEEKSFLRVVDGLFLVRETIESLRERQPNATKSPAIPALPLEIKVPHWGNDDVELFIGPSEARIAISKALPQVIQQIQFIFHSWDGLTEIWAAVSCGIYFRFFKLERNRTPDVDLKEVLTGEYYQGENPYDIPVQVSNVIPFMDEDGDYTDVFRTAWRKVMETVEKQFEVMIRAT</sequence>
<protein>
    <submittedName>
        <fullName evidence="2">Uncharacterized protein</fullName>
    </submittedName>
</protein>
<reference evidence="2 3" key="1">
    <citation type="submission" date="2024-01" db="EMBL/GenBank/DDBJ databases">
        <title>A draft genome for the cacao thread blight pathogen Marasmiellus scandens.</title>
        <authorList>
            <person name="Baruah I.K."/>
            <person name="Leung J."/>
            <person name="Bukari Y."/>
            <person name="Amoako-Attah I."/>
            <person name="Meinhardt L.W."/>
            <person name="Bailey B.A."/>
            <person name="Cohen S.P."/>
        </authorList>
    </citation>
    <scope>NUCLEOTIDE SEQUENCE [LARGE SCALE GENOMIC DNA]</scope>
    <source>
        <strain evidence="2 3">GH-19</strain>
    </source>
</reference>
<comment type="caution">
    <text evidence="2">The sequence shown here is derived from an EMBL/GenBank/DDBJ whole genome shotgun (WGS) entry which is preliminary data.</text>
</comment>
<keyword evidence="3" id="KW-1185">Reference proteome</keyword>
<organism evidence="2 3">
    <name type="scientific">Marasmiellus scandens</name>
    <dbReference type="NCBI Taxonomy" id="2682957"/>
    <lineage>
        <taxon>Eukaryota</taxon>
        <taxon>Fungi</taxon>
        <taxon>Dikarya</taxon>
        <taxon>Basidiomycota</taxon>
        <taxon>Agaricomycotina</taxon>
        <taxon>Agaricomycetes</taxon>
        <taxon>Agaricomycetidae</taxon>
        <taxon>Agaricales</taxon>
        <taxon>Marasmiineae</taxon>
        <taxon>Omphalotaceae</taxon>
        <taxon>Marasmiellus</taxon>
    </lineage>
</organism>
<dbReference type="Proteomes" id="UP001498398">
    <property type="component" value="Unassembled WGS sequence"/>
</dbReference>
<proteinExistence type="predicted"/>
<evidence type="ECO:0000256" key="1">
    <source>
        <dbReference type="SAM" id="MobiDB-lite"/>
    </source>
</evidence>